<keyword evidence="2" id="KW-1185">Reference proteome</keyword>
<dbReference type="Proteomes" id="UP000499080">
    <property type="component" value="Unassembled WGS sequence"/>
</dbReference>
<gene>
    <name evidence="1" type="ORF">AVEN_62312_1</name>
</gene>
<organism evidence="1 2">
    <name type="scientific">Araneus ventricosus</name>
    <name type="common">Orbweaver spider</name>
    <name type="synonym">Epeira ventricosa</name>
    <dbReference type="NCBI Taxonomy" id="182803"/>
    <lineage>
        <taxon>Eukaryota</taxon>
        <taxon>Metazoa</taxon>
        <taxon>Ecdysozoa</taxon>
        <taxon>Arthropoda</taxon>
        <taxon>Chelicerata</taxon>
        <taxon>Arachnida</taxon>
        <taxon>Araneae</taxon>
        <taxon>Araneomorphae</taxon>
        <taxon>Entelegynae</taxon>
        <taxon>Araneoidea</taxon>
        <taxon>Araneidae</taxon>
        <taxon>Araneus</taxon>
    </lineage>
</organism>
<accession>A0A4Y2KUS2</accession>
<dbReference type="AlphaFoldDB" id="A0A4Y2KUS2"/>
<evidence type="ECO:0000313" key="2">
    <source>
        <dbReference type="Proteomes" id="UP000499080"/>
    </source>
</evidence>
<comment type="caution">
    <text evidence="1">The sequence shown here is derived from an EMBL/GenBank/DDBJ whole genome shotgun (WGS) entry which is preliminary data.</text>
</comment>
<proteinExistence type="predicted"/>
<evidence type="ECO:0000313" key="1">
    <source>
        <dbReference type="EMBL" id="GBN05780.1"/>
    </source>
</evidence>
<protein>
    <submittedName>
        <fullName evidence="1">Uncharacterized protein</fullName>
    </submittedName>
</protein>
<sequence length="100" mass="10623">MFVDVSCGKKLFRTFVAAFASAIEGPGSSCSSSICEDEYTVELFFSFTNATIMPESPPLPGLHQARCPPGGGREIEAVKSLAYCSLVPLMGLAATRTKVQ</sequence>
<name>A0A4Y2KUS2_ARAVE</name>
<dbReference type="EMBL" id="BGPR01004998">
    <property type="protein sequence ID" value="GBN05780.1"/>
    <property type="molecule type" value="Genomic_DNA"/>
</dbReference>
<reference evidence="1 2" key="1">
    <citation type="journal article" date="2019" name="Sci. Rep.">
        <title>Orb-weaving spider Araneus ventricosus genome elucidates the spidroin gene catalogue.</title>
        <authorList>
            <person name="Kono N."/>
            <person name="Nakamura H."/>
            <person name="Ohtoshi R."/>
            <person name="Moran D.A.P."/>
            <person name="Shinohara A."/>
            <person name="Yoshida Y."/>
            <person name="Fujiwara M."/>
            <person name="Mori M."/>
            <person name="Tomita M."/>
            <person name="Arakawa K."/>
        </authorList>
    </citation>
    <scope>NUCLEOTIDE SEQUENCE [LARGE SCALE GENOMIC DNA]</scope>
</reference>